<evidence type="ECO:0008006" key="4">
    <source>
        <dbReference type="Google" id="ProtNLM"/>
    </source>
</evidence>
<feature type="compositionally biased region" description="Low complexity" evidence="1">
    <location>
        <begin position="319"/>
        <end position="332"/>
    </location>
</feature>
<reference evidence="2 3" key="1">
    <citation type="submission" date="2020-04" db="EMBL/GenBank/DDBJ databases">
        <authorList>
            <person name="Klaysubun C."/>
            <person name="Duangmal K."/>
            <person name="Lipun K."/>
        </authorList>
    </citation>
    <scope>NUCLEOTIDE SEQUENCE [LARGE SCALE GENOMIC DNA]</scope>
    <source>
        <strain evidence="2 3">JCM 11839</strain>
    </source>
</reference>
<sequence length="343" mass="35945">MAPIPLVRRNPAPPPVHPEGPLGEQATEPPAAEPPPERVLHPAEPVDPPHPAHEEARNGDPSRELGERPAFDALNDPLSGPLREPLLAPLLDPTIDNDPSVPPATSTPGDVGAIDVANSDPAGSETVDEAAAPANPAGSDEPADSAPVGANTVADDPDLAREQDDWSSEWLSGSWAMAPSDLAEEPSADAAVAEDDSPEAAPPPVELDRREPRPAPRRIPRHRYADENPEQGNRAAEPASEPTWEETDRPAPEPAPVAETRPQDAPEPEPVAGAAELGLRPESLARLSDEDRQLLARLQAELSEGRRPRVVRRAGIANGSGSNGSSSNGHNGTPRSDPPDLAG</sequence>
<comment type="caution">
    <text evidence="2">The sequence shown here is derived from an EMBL/GenBank/DDBJ whole genome shotgun (WGS) entry which is preliminary data.</text>
</comment>
<evidence type="ECO:0000256" key="1">
    <source>
        <dbReference type="SAM" id="MobiDB-lite"/>
    </source>
</evidence>
<evidence type="ECO:0000313" key="2">
    <source>
        <dbReference type="EMBL" id="NMH79959.1"/>
    </source>
</evidence>
<protein>
    <recommendedName>
        <fullName evidence="4">Syndecan 1</fullName>
    </recommendedName>
</protein>
<dbReference type="EMBL" id="JAAXKY010000083">
    <property type="protein sequence ID" value="NMH79959.1"/>
    <property type="molecule type" value="Genomic_DNA"/>
</dbReference>
<evidence type="ECO:0000313" key="3">
    <source>
        <dbReference type="Proteomes" id="UP001296706"/>
    </source>
</evidence>
<keyword evidence="3" id="KW-1185">Reference proteome</keyword>
<feature type="region of interest" description="Disordered" evidence="1">
    <location>
        <begin position="1"/>
        <end position="280"/>
    </location>
</feature>
<feature type="compositionally biased region" description="Acidic residues" evidence="1">
    <location>
        <begin position="182"/>
        <end position="198"/>
    </location>
</feature>
<feature type="compositionally biased region" description="Basic and acidic residues" evidence="1">
    <location>
        <begin position="50"/>
        <end position="70"/>
    </location>
</feature>
<name>A0ABX1RJ35_9PSEU</name>
<feature type="region of interest" description="Disordered" evidence="1">
    <location>
        <begin position="301"/>
        <end position="343"/>
    </location>
</feature>
<gene>
    <name evidence="2" type="ORF">HF577_23055</name>
</gene>
<organism evidence="2 3">
    <name type="scientific">Pseudonocardia xinjiangensis</name>
    <dbReference type="NCBI Taxonomy" id="75289"/>
    <lineage>
        <taxon>Bacteria</taxon>
        <taxon>Bacillati</taxon>
        <taxon>Actinomycetota</taxon>
        <taxon>Actinomycetes</taxon>
        <taxon>Pseudonocardiales</taxon>
        <taxon>Pseudonocardiaceae</taxon>
        <taxon>Pseudonocardia</taxon>
    </lineage>
</organism>
<dbReference type="Proteomes" id="UP001296706">
    <property type="component" value="Unassembled WGS sequence"/>
</dbReference>
<accession>A0ABX1RJ35</accession>
<proteinExistence type="predicted"/>